<dbReference type="PRINTS" id="PR00176">
    <property type="entry name" value="NANEUSMPORT"/>
</dbReference>
<accession>A0A8K0P1Q2</accession>
<keyword evidence="10" id="KW-1185">Reference proteome</keyword>
<dbReference type="GO" id="GO:0051378">
    <property type="term" value="F:serotonin binding"/>
    <property type="evidence" value="ECO:0007669"/>
    <property type="project" value="TreeGrafter"/>
</dbReference>
<dbReference type="OrthoDB" id="6581954at2759"/>
<evidence type="ECO:0000256" key="3">
    <source>
        <dbReference type="ARBA" id="ARBA00022448"/>
    </source>
</evidence>
<dbReference type="SUPFAM" id="SSF161070">
    <property type="entry name" value="SNF-like"/>
    <property type="match status" value="1"/>
</dbReference>
<keyword evidence="7 8" id="KW-0472">Membrane</keyword>
<keyword evidence="3" id="KW-0813">Transport</keyword>
<reference evidence="9" key="1">
    <citation type="submission" date="2013-04" db="EMBL/GenBank/DDBJ databases">
        <authorList>
            <person name="Qu J."/>
            <person name="Murali S.C."/>
            <person name="Bandaranaike D."/>
            <person name="Bellair M."/>
            <person name="Blankenburg K."/>
            <person name="Chao H."/>
            <person name="Dinh H."/>
            <person name="Doddapaneni H."/>
            <person name="Downs B."/>
            <person name="Dugan-Rocha S."/>
            <person name="Elkadiri S."/>
            <person name="Gnanaolivu R.D."/>
            <person name="Hernandez B."/>
            <person name="Javaid M."/>
            <person name="Jayaseelan J.C."/>
            <person name="Lee S."/>
            <person name="Li M."/>
            <person name="Ming W."/>
            <person name="Munidasa M."/>
            <person name="Muniz J."/>
            <person name="Nguyen L."/>
            <person name="Ongeri F."/>
            <person name="Osuji N."/>
            <person name="Pu L.-L."/>
            <person name="Puazo M."/>
            <person name="Qu C."/>
            <person name="Quiroz J."/>
            <person name="Raj R."/>
            <person name="Weissenberger G."/>
            <person name="Xin Y."/>
            <person name="Zou X."/>
            <person name="Han Y."/>
            <person name="Richards S."/>
            <person name="Worley K."/>
            <person name="Muzny D."/>
            <person name="Gibbs R."/>
        </authorList>
    </citation>
    <scope>NUCLEOTIDE SEQUENCE</scope>
    <source>
        <strain evidence="9">Sampled in the wild</strain>
    </source>
</reference>
<reference evidence="9" key="2">
    <citation type="submission" date="2017-10" db="EMBL/GenBank/DDBJ databases">
        <title>Ladona fulva Genome sequencing and assembly.</title>
        <authorList>
            <person name="Murali S."/>
            <person name="Richards S."/>
            <person name="Bandaranaike D."/>
            <person name="Bellair M."/>
            <person name="Blankenburg K."/>
            <person name="Chao H."/>
            <person name="Dinh H."/>
            <person name="Doddapaneni H."/>
            <person name="Dugan-Rocha S."/>
            <person name="Elkadiri S."/>
            <person name="Gnanaolivu R."/>
            <person name="Hernandez B."/>
            <person name="Skinner E."/>
            <person name="Javaid M."/>
            <person name="Lee S."/>
            <person name="Li M."/>
            <person name="Ming W."/>
            <person name="Munidasa M."/>
            <person name="Muniz J."/>
            <person name="Nguyen L."/>
            <person name="Hughes D."/>
            <person name="Osuji N."/>
            <person name="Pu L.-L."/>
            <person name="Puazo M."/>
            <person name="Qu C."/>
            <person name="Quiroz J."/>
            <person name="Raj R."/>
            <person name="Weissenberger G."/>
            <person name="Xin Y."/>
            <person name="Zou X."/>
            <person name="Han Y."/>
            <person name="Worley K."/>
            <person name="Muzny D."/>
            <person name="Gibbs R."/>
        </authorList>
    </citation>
    <scope>NUCLEOTIDE SEQUENCE</scope>
    <source>
        <strain evidence="9">Sampled in the wild</strain>
    </source>
</reference>
<feature type="transmembrane region" description="Helical" evidence="8">
    <location>
        <begin position="85"/>
        <end position="108"/>
    </location>
</feature>
<evidence type="ECO:0000256" key="5">
    <source>
        <dbReference type="ARBA" id="ARBA00022847"/>
    </source>
</evidence>
<dbReference type="GO" id="GO:0005335">
    <property type="term" value="F:serotonin:sodium:chloride symporter activity"/>
    <property type="evidence" value="ECO:0007669"/>
    <property type="project" value="TreeGrafter"/>
</dbReference>
<evidence type="ECO:0000256" key="2">
    <source>
        <dbReference type="ARBA" id="ARBA00006459"/>
    </source>
</evidence>
<evidence type="ECO:0000313" key="10">
    <source>
        <dbReference type="Proteomes" id="UP000792457"/>
    </source>
</evidence>
<keyword evidence="4 8" id="KW-0812">Transmembrane</keyword>
<dbReference type="GO" id="GO:0043005">
    <property type="term" value="C:neuron projection"/>
    <property type="evidence" value="ECO:0007669"/>
    <property type="project" value="TreeGrafter"/>
</dbReference>
<comment type="subcellular location">
    <subcellularLocation>
        <location evidence="1">Membrane</location>
        <topology evidence="1">Multi-pass membrane protein</topology>
    </subcellularLocation>
</comment>
<evidence type="ECO:0000256" key="4">
    <source>
        <dbReference type="ARBA" id="ARBA00022692"/>
    </source>
</evidence>
<protein>
    <submittedName>
        <fullName evidence="9">Uncharacterized protein</fullName>
    </submittedName>
</protein>
<dbReference type="EMBL" id="KZ308477">
    <property type="protein sequence ID" value="KAG8230301.1"/>
    <property type="molecule type" value="Genomic_DNA"/>
</dbReference>
<proteinExistence type="inferred from homology"/>
<dbReference type="InterPro" id="IPR037272">
    <property type="entry name" value="SNS_sf"/>
</dbReference>
<dbReference type="Proteomes" id="UP000792457">
    <property type="component" value="Unassembled WGS sequence"/>
</dbReference>
<dbReference type="PROSITE" id="PS50267">
    <property type="entry name" value="NA_NEUROTRAN_SYMP_3"/>
    <property type="match status" value="1"/>
</dbReference>
<dbReference type="GO" id="GO:0098793">
    <property type="term" value="C:presynapse"/>
    <property type="evidence" value="ECO:0007669"/>
    <property type="project" value="GOC"/>
</dbReference>
<feature type="transmembrane region" description="Helical" evidence="8">
    <location>
        <begin position="12"/>
        <end position="31"/>
    </location>
</feature>
<keyword evidence="6 8" id="KW-1133">Transmembrane helix</keyword>
<evidence type="ECO:0000256" key="1">
    <source>
        <dbReference type="ARBA" id="ARBA00004141"/>
    </source>
</evidence>
<feature type="transmembrane region" description="Helical" evidence="8">
    <location>
        <begin position="52"/>
        <end position="73"/>
    </location>
</feature>
<evidence type="ECO:0000313" key="9">
    <source>
        <dbReference type="EMBL" id="KAG8230301.1"/>
    </source>
</evidence>
<evidence type="ECO:0000256" key="8">
    <source>
        <dbReference type="SAM" id="Phobius"/>
    </source>
</evidence>
<comment type="similarity">
    <text evidence="2">Belongs to the sodium:neurotransmitter symporter (SNF) (TC 2.A.22) family.</text>
</comment>
<comment type="caution">
    <text evidence="9">The sequence shown here is derived from an EMBL/GenBank/DDBJ whole genome shotgun (WGS) entry which is preliminary data.</text>
</comment>
<evidence type="ECO:0000256" key="6">
    <source>
        <dbReference type="ARBA" id="ARBA00022989"/>
    </source>
</evidence>
<dbReference type="InterPro" id="IPR000175">
    <property type="entry name" value="Na/ntran_symport"/>
</dbReference>
<dbReference type="GO" id="GO:0005886">
    <property type="term" value="C:plasma membrane"/>
    <property type="evidence" value="ECO:0007669"/>
    <property type="project" value="TreeGrafter"/>
</dbReference>
<organism evidence="9 10">
    <name type="scientific">Ladona fulva</name>
    <name type="common">Scarce chaser dragonfly</name>
    <name type="synonym">Libellula fulva</name>
    <dbReference type="NCBI Taxonomy" id="123851"/>
    <lineage>
        <taxon>Eukaryota</taxon>
        <taxon>Metazoa</taxon>
        <taxon>Ecdysozoa</taxon>
        <taxon>Arthropoda</taxon>
        <taxon>Hexapoda</taxon>
        <taxon>Insecta</taxon>
        <taxon>Pterygota</taxon>
        <taxon>Palaeoptera</taxon>
        <taxon>Odonata</taxon>
        <taxon>Epiprocta</taxon>
        <taxon>Anisoptera</taxon>
        <taxon>Libelluloidea</taxon>
        <taxon>Libellulidae</taxon>
        <taxon>Ladona</taxon>
    </lineage>
</organism>
<keyword evidence="5" id="KW-0769">Symport</keyword>
<sequence length="146" mass="16737">MVNFLNIYGPGLAILFVVFVEAAGVCWVYGVERFSNDIQSMLGHRPGIFWRVCWNYISPIFILVIFICSLVNYEELNSGEYVYPSWSVPVGWILTMSSIMWIPIYIVYKIAITPGKFVERLVKVIKPEETPEEVAFRNASTYGTHV</sequence>
<gene>
    <name evidence="9" type="ORF">J437_LFUL008492</name>
</gene>
<name>A0A8K0P1Q2_LADFU</name>
<dbReference type="AlphaFoldDB" id="A0A8K0P1Q2"/>
<dbReference type="PANTHER" id="PTHR11616">
    <property type="entry name" value="SODIUM/CHLORIDE DEPENDENT TRANSPORTER"/>
    <property type="match status" value="1"/>
</dbReference>
<dbReference type="PANTHER" id="PTHR11616:SF279">
    <property type="entry name" value="SODIUM-DEPENDENT SEROTONIN TRANSPORTER"/>
    <property type="match status" value="1"/>
</dbReference>
<evidence type="ECO:0000256" key="7">
    <source>
        <dbReference type="ARBA" id="ARBA00023136"/>
    </source>
</evidence>
<dbReference type="GO" id="GO:0006865">
    <property type="term" value="P:amino acid transport"/>
    <property type="evidence" value="ECO:0007669"/>
    <property type="project" value="TreeGrafter"/>
</dbReference>
<dbReference type="Pfam" id="PF00209">
    <property type="entry name" value="SNF"/>
    <property type="match status" value="1"/>
</dbReference>